<feature type="non-terminal residue" evidence="1">
    <location>
        <position position="150"/>
    </location>
</feature>
<organism evidence="1 2">
    <name type="scientific">Dentiscutata heterogama</name>
    <dbReference type="NCBI Taxonomy" id="1316150"/>
    <lineage>
        <taxon>Eukaryota</taxon>
        <taxon>Fungi</taxon>
        <taxon>Fungi incertae sedis</taxon>
        <taxon>Mucoromycota</taxon>
        <taxon>Glomeromycotina</taxon>
        <taxon>Glomeromycetes</taxon>
        <taxon>Diversisporales</taxon>
        <taxon>Gigasporaceae</taxon>
        <taxon>Dentiscutata</taxon>
    </lineage>
</organism>
<sequence>SPFASQQFAGRGADDINNELTQMMSRVLNGPQGGLNLEKLCIIPGKACWIVYIDALDLQVSRGLLPGILLITNQLSTVSRSLTTSGLTVTYSDGKKSTHPTNLSPVPDEKGNIFYYRPVAKNEPKANLYVTKLGQELCKELKQQNVKVFR</sequence>
<evidence type="ECO:0000313" key="1">
    <source>
        <dbReference type="EMBL" id="CAG8746607.1"/>
    </source>
</evidence>
<name>A0ACA9QDQ9_9GLOM</name>
<keyword evidence="2" id="KW-1185">Reference proteome</keyword>
<dbReference type="Proteomes" id="UP000789702">
    <property type="component" value="Unassembled WGS sequence"/>
</dbReference>
<feature type="non-terminal residue" evidence="1">
    <location>
        <position position="1"/>
    </location>
</feature>
<comment type="caution">
    <text evidence="1">The sequence shown here is derived from an EMBL/GenBank/DDBJ whole genome shotgun (WGS) entry which is preliminary data.</text>
</comment>
<dbReference type="EMBL" id="CAJVPU010043888">
    <property type="protein sequence ID" value="CAG8746607.1"/>
    <property type="molecule type" value="Genomic_DNA"/>
</dbReference>
<gene>
    <name evidence="1" type="ORF">DHETER_LOCUS14385</name>
</gene>
<proteinExistence type="predicted"/>
<reference evidence="1" key="1">
    <citation type="submission" date="2021-06" db="EMBL/GenBank/DDBJ databases">
        <authorList>
            <person name="Kallberg Y."/>
            <person name="Tangrot J."/>
            <person name="Rosling A."/>
        </authorList>
    </citation>
    <scope>NUCLEOTIDE SEQUENCE</scope>
    <source>
        <strain evidence="1">IL203A</strain>
    </source>
</reference>
<evidence type="ECO:0000313" key="2">
    <source>
        <dbReference type="Proteomes" id="UP000789702"/>
    </source>
</evidence>
<accession>A0ACA9QDQ9</accession>
<protein>
    <submittedName>
        <fullName evidence="1">16215_t:CDS:1</fullName>
    </submittedName>
</protein>